<gene>
    <name evidence="3" type="ORF">R55214_HHFBAMCI_00113</name>
</gene>
<dbReference type="InterPro" id="IPR010572">
    <property type="entry name" value="Tail_dom"/>
</dbReference>
<evidence type="ECO:0000313" key="3">
    <source>
        <dbReference type="EMBL" id="CAK1225870.1"/>
    </source>
</evidence>
<accession>A0ABN9YIR8</accession>
<evidence type="ECO:0000313" key="4">
    <source>
        <dbReference type="Proteomes" id="UP001314166"/>
    </source>
</evidence>
<organism evidence="3 4">
    <name type="scientific">Fructobacillus evanidus</name>
    <dbReference type="NCBI Taxonomy" id="3064281"/>
    <lineage>
        <taxon>Bacteria</taxon>
        <taxon>Bacillati</taxon>
        <taxon>Bacillota</taxon>
        <taxon>Bacilli</taxon>
        <taxon>Lactobacillales</taxon>
        <taxon>Lactobacillaceae</taxon>
        <taxon>Fructobacillus</taxon>
    </lineage>
</organism>
<protein>
    <submittedName>
        <fullName evidence="3">Phage-related protein (PblB)</fullName>
    </submittedName>
</protein>
<proteinExistence type="predicted"/>
<dbReference type="Pfam" id="PF06605">
    <property type="entry name" value="Prophage_tail"/>
    <property type="match status" value="1"/>
</dbReference>
<name>A0ABN9YIR8_9LACO</name>
<dbReference type="InterPro" id="IPR007119">
    <property type="entry name" value="Phage_tail_spike_N"/>
</dbReference>
<feature type="region of interest" description="Disordered" evidence="1">
    <location>
        <begin position="209"/>
        <end position="228"/>
    </location>
</feature>
<reference evidence="3 4" key="1">
    <citation type="submission" date="2023-10" db="EMBL/GenBank/DDBJ databases">
        <authorList>
            <person name="Botero Cardona J."/>
        </authorList>
    </citation>
    <scope>NUCLEOTIDE SEQUENCE [LARGE SCALE GENOMIC DNA]</scope>
    <source>
        <strain evidence="3 4">R-55214</strain>
    </source>
</reference>
<dbReference type="EMBL" id="CAUZMB010000001">
    <property type="protein sequence ID" value="CAK1225870.1"/>
    <property type="molecule type" value="Genomic_DNA"/>
</dbReference>
<evidence type="ECO:0000256" key="1">
    <source>
        <dbReference type="SAM" id="MobiDB-lite"/>
    </source>
</evidence>
<feature type="domain" description="Tail spike" evidence="2">
    <location>
        <begin position="94"/>
        <end position="355"/>
    </location>
</feature>
<comment type="caution">
    <text evidence="3">The sequence shown here is derived from an EMBL/GenBank/DDBJ whole genome shotgun (WGS) entry which is preliminary data.</text>
</comment>
<dbReference type="Proteomes" id="UP001314166">
    <property type="component" value="Unassembled WGS sequence"/>
</dbReference>
<dbReference type="NCBIfam" id="TIGR01665">
    <property type="entry name" value="put_anti_recept"/>
    <property type="match status" value="1"/>
</dbReference>
<sequence>MIYLFDKRQEVVQMIEKSDLTEGTLDLKINQAAKLNISLPPEKSLDKKVRYLGLEHPLKDGQFLLLRLMTIKDNENSVDYSFYELAYQELGTYTYIKDRRFPNGASANDLMSVALSGSPWQLGQVNVPGNLQTNFYYISNLEAINTVTQGLGGEVVFYASITGNKITGRYMDYLYQQGKDTSKVFVHGDNLLNVDRTGDNSSVYTAILPRGKGEQVSEGQGDSPDGYGRRINIQDIVWSKAKGDPLDKPSGDVILVDPVATEEYGHIDGNERLLIKTYDNIDDTNELINTAYRELMASNHPSVQYSATVAETGGLGLGDTVLIMHNDRNLSYKTRVFEVSVDLVRPENSSLKLGDDLSSNSLTSTISSISSNASAVSNGLAWTFTHGGHNDTTYSPVAPNNPRQGNVWYKSLPNGDTELYYYDGNAWVLSAQTDSQWKKNSAELNGDHTVYRGPDTPTNPQQGDTWYKDDVNEKNGVAMYSYSGSTWVKFNGITNANRLQQGIIDADRVNVLNLDANNISTGHLSANFIKGGQIDASQINVINLNVNSLIGNVSQFIQSNWNGNYQSVSINNDGMQISSTNLKTVFDNYGMGFNWNNRSLGFIGRNNLVSDSNKLGLTINLNSDADYFGLAAKNKDDPNGNYPVKFGWYRQGLSNQDPGFFFQDVTTFNANAYFHSGMYFGDNDVSSFLFAIGVYKSEGKQIKIPTEISNDGSVSDYVII</sequence>
<evidence type="ECO:0000259" key="2">
    <source>
        <dbReference type="Pfam" id="PF06605"/>
    </source>
</evidence>
<keyword evidence="4" id="KW-1185">Reference proteome</keyword>